<keyword evidence="7" id="KW-1015">Disulfide bond</keyword>
<dbReference type="PANTHER" id="PTHR11452:SF75">
    <property type="entry name" value="ALPHA-GALACTOSIDASE MEL1"/>
    <property type="match status" value="1"/>
</dbReference>
<dbReference type="Pfam" id="PF16499">
    <property type="entry name" value="Melibiase_2"/>
    <property type="match status" value="1"/>
</dbReference>
<keyword evidence="5 7" id="KW-0378">Hydrolase</keyword>
<evidence type="ECO:0000256" key="5">
    <source>
        <dbReference type="ARBA" id="ARBA00022801"/>
    </source>
</evidence>
<dbReference type="AlphaFoldDB" id="A0A5B0NSN8"/>
<dbReference type="SUPFAM" id="SSF51445">
    <property type="entry name" value="(Trans)glycosidases"/>
    <property type="match status" value="1"/>
</dbReference>
<evidence type="ECO:0000256" key="3">
    <source>
        <dbReference type="ARBA" id="ARBA00012755"/>
    </source>
</evidence>
<dbReference type="InterPro" id="IPR041233">
    <property type="entry name" value="Melibiase_C"/>
</dbReference>
<evidence type="ECO:0000259" key="8">
    <source>
        <dbReference type="Pfam" id="PF17801"/>
    </source>
</evidence>
<evidence type="ECO:0000256" key="4">
    <source>
        <dbReference type="ARBA" id="ARBA00022729"/>
    </source>
</evidence>
<evidence type="ECO:0000256" key="1">
    <source>
        <dbReference type="ARBA" id="ARBA00001255"/>
    </source>
</evidence>
<evidence type="ECO:0000256" key="2">
    <source>
        <dbReference type="ARBA" id="ARBA00009743"/>
    </source>
</evidence>
<accession>A0A5B0NSN8</accession>
<comment type="similarity">
    <text evidence="2 7">Belongs to the glycosyl hydrolase 27 family.</text>
</comment>
<dbReference type="Gene3D" id="3.20.20.70">
    <property type="entry name" value="Aldolase class I"/>
    <property type="match status" value="1"/>
</dbReference>
<evidence type="ECO:0000256" key="6">
    <source>
        <dbReference type="ARBA" id="ARBA00023295"/>
    </source>
</evidence>
<comment type="catalytic activity">
    <reaction evidence="1 7">
        <text>Hydrolysis of terminal, non-reducing alpha-D-galactose residues in alpha-D-galactosides, including galactose oligosaccharides, galactomannans and galactolipids.</text>
        <dbReference type="EC" id="3.2.1.22"/>
    </reaction>
</comment>
<sequence>MHQEFGRLQWIGIAIFVSLNIAYTNQTPTKLAARDGPPAPRPKPVMGWNSFYPSGCGANVNRKDLLWHADLMDQKGFIKAGYKTFIVECGWERDLKIKEDYKIERRPWKKAYWSLQLPDKADTLAANLNPKGLGLGLGTWGGKQICPRTKDEGSGVKALSNPDAYLNYLVNVRRVAYLSHRPCDWASPARLQNIDQATELNECYIEMENIISRHTFQNQLFYATGQWGASPKDSKTEVNSQRIADDTVDSWNSLIRTINALYPYSLQNQGPYNDLGWLQVGDNKLSMVEKITQFSFWAAAKSPLIFSSDISRLGQAEIDTLRNPGAIAINQDDLGQTITLKHRYSADMDVWSGPLKDGNTVAVIISWSNDATTKNIRLHDLGFSSAHIFDVMTGKDLGVINEVYTSKVQGHGSLFLKLTETKPAPEKKFITFPAEQAEIIGSAQIRTTSRGVKVVSNLQADGKSALRWNNVPGSKSGWTLVKFAYINAELSPGNMDDSKLNFKHTTIVINGDYENPSYADMPITGLTWDDMAEGFIVSLPLKPGNENTILIRGESGQPAPEFHLLSVEQTE</sequence>
<dbReference type="InterPro" id="IPR017853">
    <property type="entry name" value="GH"/>
</dbReference>
<dbReference type="InterPro" id="IPR013785">
    <property type="entry name" value="Aldolase_TIM"/>
</dbReference>
<dbReference type="EMBL" id="VDEP01000376">
    <property type="protein sequence ID" value="KAA1092231.1"/>
    <property type="molecule type" value="Genomic_DNA"/>
</dbReference>
<feature type="domain" description="Alpha galactosidase C-terminal" evidence="8">
    <location>
        <begin position="346"/>
        <end position="418"/>
    </location>
</feature>
<keyword evidence="6 7" id="KW-0326">Glycosidase</keyword>
<dbReference type="SUPFAM" id="SSF51011">
    <property type="entry name" value="Glycosyl hydrolase domain"/>
    <property type="match status" value="1"/>
</dbReference>
<dbReference type="EC" id="3.2.1.22" evidence="3 7"/>
<dbReference type="GO" id="GO:0004557">
    <property type="term" value="F:alpha-galactosidase activity"/>
    <property type="evidence" value="ECO:0007669"/>
    <property type="project" value="UniProtKB-EC"/>
</dbReference>
<evidence type="ECO:0000313" key="9">
    <source>
        <dbReference type="EMBL" id="KAA1092231.1"/>
    </source>
</evidence>
<dbReference type="InterPro" id="IPR002241">
    <property type="entry name" value="Glyco_hydro_27"/>
</dbReference>
<dbReference type="InterPro" id="IPR013780">
    <property type="entry name" value="Glyco_hydro_b"/>
</dbReference>
<keyword evidence="4" id="KW-0732">Signal</keyword>
<dbReference type="PANTHER" id="PTHR11452">
    <property type="entry name" value="ALPHA-GALACTOSIDASE/ALPHA-N-ACETYLGALACTOSAMINIDASE"/>
    <property type="match status" value="1"/>
</dbReference>
<reference evidence="9 10" key="1">
    <citation type="submission" date="2019-05" db="EMBL/GenBank/DDBJ databases">
        <title>Emergence of the Ug99 lineage of the wheat stem rust pathogen through somatic hybridization.</title>
        <authorList>
            <person name="Li F."/>
            <person name="Upadhyaya N.M."/>
            <person name="Sperschneider J."/>
            <person name="Matny O."/>
            <person name="Nguyen-Phuc H."/>
            <person name="Mago R."/>
            <person name="Raley C."/>
            <person name="Miller M.E."/>
            <person name="Silverstein K.A.T."/>
            <person name="Henningsen E."/>
            <person name="Hirsch C.D."/>
            <person name="Visser B."/>
            <person name="Pretorius Z.A."/>
            <person name="Steffenson B.J."/>
            <person name="Schwessinger B."/>
            <person name="Dodds P.N."/>
            <person name="Figueroa M."/>
        </authorList>
    </citation>
    <scope>NUCLEOTIDE SEQUENCE [LARGE SCALE GENOMIC DNA]</scope>
    <source>
        <strain evidence="9 10">Ug99</strain>
    </source>
</reference>
<evidence type="ECO:0000313" key="10">
    <source>
        <dbReference type="Proteomes" id="UP000325313"/>
    </source>
</evidence>
<name>A0A5B0NSN8_PUCGR</name>
<comment type="caution">
    <text evidence="9">The sequence shown here is derived from an EMBL/GenBank/DDBJ whole genome shotgun (WGS) entry which is preliminary data.</text>
</comment>
<dbReference type="Proteomes" id="UP000325313">
    <property type="component" value="Unassembled WGS sequence"/>
</dbReference>
<dbReference type="FunFam" id="3.20.20.70:FF:000477">
    <property type="entry name" value="Alpha-galactosidase"/>
    <property type="match status" value="1"/>
</dbReference>
<dbReference type="Pfam" id="PF17801">
    <property type="entry name" value="Melibiase_C"/>
    <property type="match status" value="1"/>
</dbReference>
<evidence type="ECO:0000256" key="7">
    <source>
        <dbReference type="RuleBase" id="RU361168"/>
    </source>
</evidence>
<dbReference type="Gene3D" id="2.60.40.1180">
    <property type="entry name" value="Golgi alpha-mannosidase II"/>
    <property type="match status" value="1"/>
</dbReference>
<dbReference type="Gene3D" id="2.60.120.260">
    <property type="entry name" value="Galactose-binding domain-like"/>
    <property type="match status" value="1"/>
</dbReference>
<protein>
    <recommendedName>
        <fullName evidence="3 7">Alpha-galactosidase</fullName>
        <ecNumber evidence="3 7">3.2.1.22</ecNumber>
    </recommendedName>
    <alternativeName>
        <fullName evidence="7">Melibiase</fullName>
    </alternativeName>
</protein>
<dbReference type="PRINTS" id="PR00740">
    <property type="entry name" value="GLHYDRLASE27"/>
</dbReference>
<gene>
    <name evidence="9" type="ORF">PGTUg99_001173</name>
</gene>
<organism evidence="9 10">
    <name type="scientific">Puccinia graminis f. sp. tritici</name>
    <dbReference type="NCBI Taxonomy" id="56615"/>
    <lineage>
        <taxon>Eukaryota</taxon>
        <taxon>Fungi</taxon>
        <taxon>Dikarya</taxon>
        <taxon>Basidiomycota</taxon>
        <taxon>Pucciniomycotina</taxon>
        <taxon>Pucciniomycetes</taxon>
        <taxon>Pucciniales</taxon>
        <taxon>Pucciniaceae</taxon>
        <taxon>Puccinia</taxon>
    </lineage>
</organism>
<proteinExistence type="inferred from homology"/>
<dbReference type="GO" id="GO:0005975">
    <property type="term" value="P:carbohydrate metabolic process"/>
    <property type="evidence" value="ECO:0007669"/>
    <property type="project" value="InterPro"/>
</dbReference>